<keyword evidence="3" id="KW-1185">Reference proteome</keyword>
<name>A0A3D8GUR6_9BACI</name>
<evidence type="ECO:0000313" key="2">
    <source>
        <dbReference type="EMBL" id="RDU37901.1"/>
    </source>
</evidence>
<reference evidence="2 3" key="1">
    <citation type="submission" date="2018-07" db="EMBL/GenBank/DDBJ databases">
        <title>Bacillus sp. YLB-04 draft genome sequence.</title>
        <authorList>
            <person name="Yu L."/>
            <person name="Tang X."/>
        </authorList>
    </citation>
    <scope>NUCLEOTIDE SEQUENCE [LARGE SCALE GENOMIC DNA]</scope>
    <source>
        <strain evidence="2 3">YLB-04</strain>
    </source>
</reference>
<evidence type="ECO:0008006" key="4">
    <source>
        <dbReference type="Google" id="ProtNLM"/>
    </source>
</evidence>
<organism evidence="2 3">
    <name type="scientific">Neobacillus piezotolerans</name>
    <dbReference type="NCBI Taxonomy" id="2259171"/>
    <lineage>
        <taxon>Bacteria</taxon>
        <taxon>Bacillati</taxon>
        <taxon>Bacillota</taxon>
        <taxon>Bacilli</taxon>
        <taxon>Bacillales</taxon>
        <taxon>Bacillaceae</taxon>
        <taxon>Neobacillus</taxon>
    </lineage>
</organism>
<dbReference type="EMBL" id="QNQT01000002">
    <property type="protein sequence ID" value="RDU37901.1"/>
    <property type="molecule type" value="Genomic_DNA"/>
</dbReference>
<gene>
    <name evidence="2" type="ORF">DRW41_08805</name>
</gene>
<feature type="transmembrane region" description="Helical" evidence="1">
    <location>
        <begin position="56"/>
        <end position="83"/>
    </location>
</feature>
<sequence length="97" mass="11246">MIYFLIFVSFILSTTVSVLFLKKSFNKWLAWLVAFCLNTLFLGTAIWVFYVTNDEVRLFGIGATNVSYLALSIPFITWSNLYILEFAKRKMVKNKAL</sequence>
<comment type="caution">
    <text evidence="2">The sequence shown here is derived from an EMBL/GenBank/DDBJ whole genome shotgun (WGS) entry which is preliminary data.</text>
</comment>
<accession>A0A3D8GUR6</accession>
<evidence type="ECO:0000256" key="1">
    <source>
        <dbReference type="SAM" id="Phobius"/>
    </source>
</evidence>
<feature type="transmembrane region" description="Helical" evidence="1">
    <location>
        <begin position="6"/>
        <end position="21"/>
    </location>
</feature>
<dbReference type="Proteomes" id="UP000257144">
    <property type="component" value="Unassembled WGS sequence"/>
</dbReference>
<keyword evidence="1" id="KW-0812">Transmembrane</keyword>
<keyword evidence="1" id="KW-0472">Membrane</keyword>
<evidence type="ECO:0000313" key="3">
    <source>
        <dbReference type="Proteomes" id="UP000257144"/>
    </source>
</evidence>
<dbReference type="AlphaFoldDB" id="A0A3D8GUR6"/>
<feature type="transmembrane region" description="Helical" evidence="1">
    <location>
        <begin position="28"/>
        <end position="50"/>
    </location>
</feature>
<proteinExistence type="predicted"/>
<protein>
    <recommendedName>
        <fullName evidence="4">Lycopene cyclase domain-containing protein</fullName>
    </recommendedName>
</protein>
<keyword evidence="1" id="KW-1133">Transmembrane helix</keyword>